<keyword evidence="1" id="KW-0175">Coiled coil</keyword>
<feature type="compositionally biased region" description="Basic and acidic residues" evidence="2">
    <location>
        <begin position="146"/>
        <end position="156"/>
    </location>
</feature>
<gene>
    <name evidence="3" type="ORF">SEMRO_1497_G277640.1</name>
</gene>
<feature type="coiled-coil region" evidence="1">
    <location>
        <begin position="478"/>
        <end position="505"/>
    </location>
</feature>
<reference evidence="3" key="1">
    <citation type="submission" date="2020-06" db="EMBL/GenBank/DDBJ databases">
        <authorList>
            <consortium name="Plant Systems Biology data submission"/>
        </authorList>
    </citation>
    <scope>NUCLEOTIDE SEQUENCE</scope>
    <source>
        <strain evidence="3">D6</strain>
    </source>
</reference>
<dbReference type="Proteomes" id="UP001153069">
    <property type="component" value="Unassembled WGS sequence"/>
</dbReference>
<dbReference type="AlphaFoldDB" id="A0A9N8EPL0"/>
<feature type="compositionally biased region" description="Low complexity" evidence="2">
    <location>
        <begin position="446"/>
        <end position="455"/>
    </location>
</feature>
<feature type="compositionally biased region" description="Basic residues" evidence="2">
    <location>
        <begin position="133"/>
        <end position="144"/>
    </location>
</feature>
<accession>A0A9N8EPL0</accession>
<comment type="caution">
    <text evidence="3">The sequence shown here is derived from an EMBL/GenBank/DDBJ whole genome shotgun (WGS) entry which is preliminary data.</text>
</comment>
<feature type="compositionally biased region" description="Basic residues" evidence="2">
    <location>
        <begin position="367"/>
        <end position="377"/>
    </location>
</feature>
<protein>
    <submittedName>
        <fullName evidence="3">Uncharacterized protein</fullName>
    </submittedName>
</protein>
<feature type="compositionally biased region" description="Low complexity" evidence="2">
    <location>
        <begin position="244"/>
        <end position="262"/>
    </location>
</feature>
<proteinExistence type="predicted"/>
<feature type="compositionally biased region" description="Basic and acidic residues" evidence="2">
    <location>
        <begin position="385"/>
        <end position="394"/>
    </location>
</feature>
<feature type="compositionally biased region" description="Basic and acidic residues" evidence="2">
    <location>
        <begin position="310"/>
        <end position="332"/>
    </location>
</feature>
<feature type="compositionally biased region" description="Basic and acidic residues" evidence="2">
    <location>
        <begin position="118"/>
        <end position="132"/>
    </location>
</feature>
<feature type="compositionally biased region" description="Basic residues" evidence="2">
    <location>
        <begin position="194"/>
        <end position="203"/>
    </location>
</feature>
<sequence>MKVVPPSSPQEVEAPNLFRIFSKSKIVVDMTTPKRLGSAPTLSKYSGISSAVVSCPQRNATFKAARHVQVKKKEPDARKLAHATFVDEQHKLLKGFEELTMKLRNDMPHPPVSNKDSSINEKQDSNNKEKTTKTSRRRRSRSGRRTLTDDEKDGKHATTRRRKKGSSNNKSSSTIPPKTDSSGSDKSSKQPPNSRHKAMRRCTSHGGLNIAELYSSNGKQDPMRRTQSLEYENDGEKKRRRSSSAKSLIKRVNSTTNSSRTTSPKRVADLEELYAQRRNQSRDEDKPRRRSSSASKALKRVDSSTASPKRVADLEELYAQRRHQDEKNGDNKPRKRSSSAKGLKRVDSTCSNSSALKKVDSDVRLRRHRWQATHSKRNVMEDEQDATKEEKDQSPDPSTKQPVRTTDISLAASSDHKANSGGGESVSTKTAHKPRRRRSLGSSILCTGNATAGGARTRRCRRSSTVGNVQLRRALLDQEGRQSSIRDLEEAMKQEQQEALDTSRKSLPSLLMSSEHREGHCLEETSLCPDAAGNPNHDDVALASLERRSNLSRRSLCYHQRSTSLRSLLVDQDVATAGNHPEDDSLTSLERRSNLSRRSLNYHQRSTSLRSLLPTGAEDGGDNDNDDDPTRGVETGSSLLHASTSSSRRSKRDSAADSGSLLHASMSSRRSKRDSAAEDNKFDSLVQAALNESFNSSCSSTASSVVSTASCSFVFPMVRQPRSSLVSNKEDGKSNGNKALHSYLYGSNGGGFDDLTDFDEVTFDK</sequence>
<feature type="region of interest" description="Disordered" evidence="2">
    <location>
        <begin position="367"/>
        <end position="466"/>
    </location>
</feature>
<feature type="region of interest" description="Disordered" evidence="2">
    <location>
        <begin position="576"/>
        <end position="678"/>
    </location>
</feature>
<keyword evidence="4" id="KW-1185">Reference proteome</keyword>
<dbReference type="EMBL" id="CAICTM010001495">
    <property type="protein sequence ID" value="CAB9524130.1"/>
    <property type="molecule type" value="Genomic_DNA"/>
</dbReference>
<feature type="compositionally biased region" description="Basic residues" evidence="2">
    <location>
        <begin position="430"/>
        <end position="439"/>
    </location>
</feature>
<name>A0A9N8EPL0_9STRA</name>
<evidence type="ECO:0000256" key="2">
    <source>
        <dbReference type="SAM" id="MobiDB-lite"/>
    </source>
</evidence>
<feature type="region of interest" description="Disordered" evidence="2">
    <location>
        <begin position="104"/>
        <end position="355"/>
    </location>
</feature>
<evidence type="ECO:0000313" key="3">
    <source>
        <dbReference type="EMBL" id="CAB9524130.1"/>
    </source>
</evidence>
<evidence type="ECO:0000256" key="1">
    <source>
        <dbReference type="SAM" id="Coils"/>
    </source>
</evidence>
<organism evidence="3 4">
    <name type="scientific">Seminavis robusta</name>
    <dbReference type="NCBI Taxonomy" id="568900"/>
    <lineage>
        <taxon>Eukaryota</taxon>
        <taxon>Sar</taxon>
        <taxon>Stramenopiles</taxon>
        <taxon>Ochrophyta</taxon>
        <taxon>Bacillariophyta</taxon>
        <taxon>Bacillariophyceae</taxon>
        <taxon>Bacillariophycidae</taxon>
        <taxon>Naviculales</taxon>
        <taxon>Naviculaceae</taxon>
        <taxon>Seminavis</taxon>
    </lineage>
</organism>
<evidence type="ECO:0000313" key="4">
    <source>
        <dbReference type="Proteomes" id="UP001153069"/>
    </source>
</evidence>
<feature type="compositionally biased region" description="Polar residues" evidence="2">
    <location>
        <begin position="395"/>
        <end position="412"/>
    </location>
</feature>
<feature type="compositionally biased region" description="Polar residues" evidence="2">
    <location>
        <begin position="214"/>
        <end position="230"/>
    </location>
</feature>
<feature type="compositionally biased region" description="Low complexity" evidence="2">
    <location>
        <begin position="635"/>
        <end position="647"/>
    </location>
</feature>
<feature type="compositionally biased region" description="Polar residues" evidence="2">
    <location>
        <begin position="601"/>
        <end position="610"/>
    </location>
</feature>